<dbReference type="Proteomes" id="UP000185860">
    <property type="component" value="Unassembled WGS sequence"/>
</dbReference>
<dbReference type="GO" id="GO:0008124">
    <property type="term" value="F:4-alpha-hydroxytetrahydrobiopterin dehydratase activity"/>
    <property type="evidence" value="ECO:0007669"/>
    <property type="project" value="UniProtKB-UniRule"/>
</dbReference>
<proteinExistence type="inferred from homology"/>
<dbReference type="EMBL" id="MRCE01000029">
    <property type="protein sequence ID" value="OKH33497.1"/>
    <property type="molecule type" value="Genomic_DNA"/>
</dbReference>
<dbReference type="Gene3D" id="3.30.1360.20">
    <property type="entry name" value="Transcriptional coactivator/pterin dehydratase"/>
    <property type="match status" value="1"/>
</dbReference>
<dbReference type="InterPro" id="IPR001533">
    <property type="entry name" value="Pterin_deHydtase"/>
</dbReference>
<name>A0A1U7IAF5_9CYAN</name>
<dbReference type="GO" id="GO:0006729">
    <property type="term" value="P:tetrahydrobiopterin biosynthetic process"/>
    <property type="evidence" value="ECO:0007669"/>
    <property type="project" value="InterPro"/>
</dbReference>
<dbReference type="Pfam" id="PF01329">
    <property type="entry name" value="Pterin_4a"/>
    <property type="match status" value="1"/>
</dbReference>
<comment type="caution">
    <text evidence="5">The sequence shown here is derived from an EMBL/GenBank/DDBJ whole genome shotgun (WGS) entry which is preliminary data.</text>
</comment>
<protein>
    <recommendedName>
        <fullName evidence="4">Putative pterin-4-alpha-carbinolamine dehydratase</fullName>
        <shortName evidence="4">PHS</shortName>
        <ecNumber evidence="4">4.2.1.96</ecNumber>
    </recommendedName>
    <alternativeName>
        <fullName evidence="4">4-alpha-hydroxy-tetrahydropterin dehydratase</fullName>
    </alternativeName>
    <alternativeName>
        <fullName evidence="4">Pterin carbinolamine dehydratase</fullName>
        <shortName evidence="4">PCD</shortName>
    </alternativeName>
</protein>
<reference evidence="5 6" key="1">
    <citation type="submission" date="2016-11" db="EMBL/GenBank/DDBJ databases">
        <title>Draft Genome Sequences of Nine Cyanobacterial Strains from Diverse Habitats.</title>
        <authorList>
            <person name="Zhu T."/>
            <person name="Hou S."/>
            <person name="Lu X."/>
            <person name="Hess W.R."/>
        </authorList>
    </citation>
    <scope>NUCLEOTIDE SEQUENCE [LARGE SCALE GENOMIC DNA]</scope>
    <source>
        <strain evidence="5 6">IAM M-71</strain>
    </source>
</reference>
<comment type="catalytic activity">
    <reaction evidence="1 4">
        <text>(4aS,6R)-4a-hydroxy-L-erythro-5,6,7,8-tetrahydrobiopterin = (6R)-L-erythro-6,7-dihydrobiopterin + H2O</text>
        <dbReference type="Rhea" id="RHEA:11920"/>
        <dbReference type="ChEBI" id="CHEBI:15377"/>
        <dbReference type="ChEBI" id="CHEBI:15642"/>
        <dbReference type="ChEBI" id="CHEBI:43120"/>
        <dbReference type="EC" id="4.2.1.96"/>
    </reaction>
</comment>
<dbReference type="CDD" id="cd00913">
    <property type="entry name" value="PCD_DCoH_subfamily_a"/>
    <property type="match status" value="1"/>
</dbReference>
<dbReference type="NCBIfam" id="NF002016">
    <property type="entry name" value="PRK00823.1-1"/>
    <property type="match status" value="1"/>
</dbReference>
<dbReference type="InterPro" id="IPR050376">
    <property type="entry name" value="Pterin-4-alpha-carb_dehyd"/>
</dbReference>
<evidence type="ECO:0000256" key="3">
    <source>
        <dbReference type="ARBA" id="ARBA00023239"/>
    </source>
</evidence>
<organism evidence="5 6">
    <name type="scientific">[Phormidium ambiguum] IAM M-71</name>
    <dbReference type="NCBI Taxonomy" id="454136"/>
    <lineage>
        <taxon>Bacteria</taxon>
        <taxon>Bacillati</taxon>
        <taxon>Cyanobacteriota</taxon>
        <taxon>Cyanophyceae</taxon>
        <taxon>Oscillatoriophycideae</taxon>
        <taxon>Aerosakkonematales</taxon>
        <taxon>Aerosakkonemataceae</taxon>
        <taxon>Floridanema</taxon>
    </lineage>
</organism>
<dbReference type="PANTHER" id="PTHR42805">
    <property type="entry name" value="PTERIN-4-ALPHA-CARBINOLAMINE DEHYDRATASE-RELATED"/>
    <property type="match status" value="1"/>
</dbReference>
<dbReference type="EC" id="4.2.1.96" evidence="4"/>
<accession>A0A1U7IAF5</accession>
<dbReference type="SUPFAM" id="SSF55248">
    <property type="entry name" value="PCD-like"/>
    <property type="match status" value="1"/>
</dbReference>
<dbReference type="OrthoDB" id="9794987at2"/>
<evidence type="ECO:0000313" key="5">
    <source>
        <dbReference type="EMBL" id="OKH33497.1"/>
    </source>
</evidence>
<sequence length="117" mass="13256">MEQLAEKHCVACEANSPRISDPEIAELKPQIPDWDIVEEEGEARLKRVYKFHDFMTALSFTNKVGDKAEKAGHHPALLTEWGKVTVSWWTHSIGGLHINDFVMAAKTDKIAEEFVTH</sequence>
<dbReference type="AlphaFoldDB" id="A0A1U7IAF5"/>
<evidence type="ECO:0000256" key="4">
    <source>
        <dbReference type="HAMAP-Rule" id="MF_00434"/>
    </source>
</evidence>
<dbReference type="HAMAP" id="MF_00434">
    <property type="entry name" value="Pterin_4_alpha"/>
    <property type="match status" value="1"/>
</dbReference>
<evidence type="ECO:0000313" key="6">
    <source>
        <dbReference type="Proteomes" id="UP000185860"/>
    </source>
</evidence>
<gene>
    <name evidence="5" type="ORF">NIES2119_23270</name>
</gene>
<dbReference type="RefSeq" id="WP_073595887.1">
    <property type="nucleotide sequence ID" value="NZ_MRCE01000029.1"/>
</dbReference>
<comment type="similarity">
    <text evidence="2 4">Belongs to the pterin-4-alpha-carbinolamine dehydratase family.</text>
</comment>
<dbReference type="STRING" id="454136.NIES2119_23270"/>
<evidence type="ECO:0000256" key="2">
    <source>
        <dbReference type="ARBA" id="ARBA00006472"/>
    </source>
</evidence>
<dbReference type="PANTHER" id="PTHR42805:SF1">
    <property type="entry name" value="PTERIN-4-ALPHA-CARBINOLAMINE DEHYDRATASE-RELATED"/>
    <property type="match status" value="1"/>
</dbReference>
<keyword evidence="3 4" id="KW-0456">Lyase</keyword>
<dbReference type="InterPro" id="IPR036428">
    <property type="entry name" value="PCD_sf"/>
</dbReference>
<evidence type="ECO:0000256" key="1">
    <source>
        <dbReference type="ARBA" id="ARBA00001554"/>
    </source>
</evidence>